<evidence type="ECO:0000313" key="2">
    <source>
        <dbReference type="EMBL" id="GFY19757.1"/>
    </source>
</evidence>
<dbReference type="EMBL" id="BMAU01021353">
    <property type="protein sequence ID" value="GFY19757.1"/>
    <property type="molecule type" value="Genomic_DNA"/>
</dbReference>
<dbReference type="AlphaFoldDB" id="A0A8X6STK0"/>
<evidence type="ECO:0000313" key="3">
    <source>
        <dbReference type="Proteomes" id="UP000887159"/>
    </source>
</evidence>
<name>A0A8X6STK0_TRICX</name>
<dbReference type="Pfam" id="PF20700">
    <property type="entry name" value="Mutator"/>
    <property type="match status" value="1"/>
</dbReference>
<feature type="domain" description="Mutator-like transposase" evidence="1">
    <location>
        <begin position="266"/>
        <end position="438"/>
    </location>
</feature>
<keyword evidence="3" id="KW-1185">Reference proteome</keyword>
<dbReference type="InterPro" id="IPR049012">
    <property type="entry name" value="Mutator_transp_dom"/>
</dbReference>
<reference evidence="2" key="1">
    <citation type="submission" date="2020-08" db="EMBL/GenBank/DDBJ databases">
        <title>Multicomponent nature underlies the extraordinary mechanical properties of spider dragline silk.</title>
        <authorList>
            <person name="Kono N."/>
            <person name="Nakamura H."/>
            <person name="Mori M."/>
            <person name="Yoshida Y."/>
            <person name="Ohtoshi R."/>
            <person name="Malay A.D."/>
            <person name="Moran D.A.P."/>
            <person name="Tomita M."/>
            <person name="Numata K."/>
            <person name="Arakawa K."/>
        </authorList>
    </citation>
    <scope>NUCLEOTIDE SEQUENCE</scope>
</reference>
<accession>A0A8X6STK0</accession>
<protein>
    <submittedName>
        <fullName evidence="2">CCHC-type domain-containing protein</fullName>
    </submittedName>
</protein>
<dbReference type="Proteomes" id="UP000887159">
    <property type="component" value="Unassembled WGS sequence"/>
</dbReference>
<sequence length="560" mass="62163">MVIGYPPMWCALKSDTNPGECSRYAIINTNLQPHWKERKNYKRSASLPQRTAVKGGHPKMFWCGPPVNLDRRNAHTGSTQWVFSGLEGSSCDNNAGYEFLTTNPRLPRPFSSATRCQIKLAITSRKQQPITSLSSSLKLIHLGIRQELLPTPDREHHRSGFNRRIGRILRVQRSVQGGCSSTASVDEAAISSRRIVFERTKPLDVPTVSEQKLKTTSVSFENIPSKDDKTSRNRIFDGEILRTVFNCLCCPSCLSVNLQLTEDSIFGLSSGHSSSNKLCASLNIPSLSKAAYRSCEKKLLNVASVVSKNAMIEAADEVRKLKNTSDVAECGVSVDGTWQRRGHSSLNGCVAVLSIDTGKVLDLEVMSKWCRNCNTSKSSEKSKHIKKHQCSCNHQGSAGSMEPVGAYSLFERSRETRKLQYVEFYGDGDSKSHLAVKDIYGIDSNYYGIAIRSNIGNLEEMQRAVIAAFNHCCSGKSNPMHGQCPLGSESWCTYQRAQSAGKVFYDKNAGLPKSIINKIKPTYLQLCDQNLLRKCLHGKTQNANEAFNGCLWNVVPKKYL</sequence>
<proteinExistence type="predicted"/>
<gene>
    <name evidence="2" type="primary">AVEN_210645_1</name>
    <name evidence="2" type="ORF">TNCV_4649291</name>
</gene>
<evidence type="ECO:0000259" key="1">
    <source>
        <dbReference type="Pfam" id="PF20700"/>
    </source>
</evidence>
<organism evidence="2 3">
    <name type="scientific">Trichonephila clavipes</name>
    <name type="common">Golden silk orbweaver</name>
    <name type="synonym">Nephila clavipes</name>
    <dbReference type="NCBI Taxonomy" id="2585209"/>
    <lineage>
        <taxon>Eukaryota</taxon>
        <taxon>Metazoa</taxon>
        <taxon>Ecdysozoa</taxon>
        <taxon>Arthropoda</taxon>
        <taxon>Chelicerata</taxon>
        <taxon>Arachnida</taxon>
        <taxon>Araneae</taxon>
        <taxon>Araneomorphae</taxon>
        <taxon>Entelegynae</taxon>
        <taxon>Araneoidea</taxon>
        <taxon>Nephilidae</taxon>
        <taxon>Trichonephila</taxon>
    </lineage>
</organism>
<comment type="caution">
    <text evidence="2">The sequence shown here is derived from an EMBL/GenBank/DDBJ whole genome shotgun (WGS) entry which is preliminary data.</text>
</comment>